<dbReference type="Proteomes" id="UP000248044">
    <property type="component" value="Chromosome"/>
</dbReference>
<feature type="transmembrane region" description="Helical" evidence="1">
    <location>
        <begin position="7"/>
        <end position="30"/>
    </location>
</feature>
<dbReference type="RefSeq" id="WP_110269416.1">
    <property type="nucleotide sequence ID" value="NZ_CP029289.2"/>
</dbReference>
<dbReference type="KEGG" id="abri:DFR85_01790"/>
<name>A0A2U9IBZ5_9CREN</name>
<dbReference type="EMBL" id="CP029289">
    <property type="protein sequence ID" value="AWR93532.1"/>
    <property type="molecule type" value="Genomic_DNA"/>
</dbReference>
<evidence type="ECO:0000256" key="1">
    <source>
        <dbReference type="SAM" id="Phobius"/>
    </source>
</evidence>
<keyword evidence="1" id="KW-1133">Transmembrane helix</keyword>
<sequence>MIHSLQHFIILLVSLIIAWIIISFPIWISAKFFNSSASLGKAMIATIAGLIVFYILSAIFGLILPFPIPQIIGFLGILWVFKNIFNVGWGGAFGIAILAAIIIIIINLVIIVLFNISIPFI</sequence>
<feature type="transmembrane region" description="Helical" evidence="1">
    <location>
        <begin position="95"/>
        <end position="116"/>
    </location>
</feature>
<gene>
    <name evidence="2" type="ORF">DFR85_01790</name>
</gene>
<reference evidence="2 3" key="1">
    <citation type="submission" date="2018-05" db="EMBL/GenBank/DDBJ databases">
        <title>Complete Genome Sequences of Extremely Thermoacidophilic, Metal-Mobilizing Type-Strain Members of the Archaeal Family Sulfolobaceae: Acidianus brierleyi DSM-1651T, Acidianus sulfidivorans DSM-18786T, Metallosphaera hakonensis DSM-7519T, and Metallosphaera prunae DSM-10039T.</title>
        <authorList>
            <person name="Counts J.A."/>
            <person name="Kelly R.M."/>
        </authorList>
    </citation>
    <scope>NUCLEOTIDE SEQUENCE [LARGE SCALE GENOMIC DNA]</scope>
    <source>
        <strain evidence="2 3">DSM 1651</strain>
    </source>
</reference>
<evidence type="ECO:0000313" key="2">
    <source>
        <dbReference type="EMBL" id="AWR93532.1"/>
    </source>
</evidence>
<evidence type="ECO:0000313" key="3">
    <source>
        <dbReference type="Proteomes" id="UP000248044"/>
    </source>
</evidence>
<keyword evidence="3" id="KW-1185">Reference proteome</keyword>
<keyword evidence="1" id="KW-0472">Membrane</keyword>
<feature type="transmembrane region" description="Helical" evidence="1">
    <location>
        <begin position="42"/>
        <end position="64"/>
    </location>
</feature>
<keyword evidence="1" id="KW-0812">Transmembrane</keyword>
<dbReference type="AlphaFoldDB" id="A0A2U9IBZ5"/>
<dbReference type="OrthoDB" id="57468at2157"/>
<feature type="transmembrane region" description="Helical" evidence="1">
    <location>
        <begin position="71"/>
        <end position="89"/>
    </location>
</feature>
<dbReference type="GeneID" id="36830848"/>
<accession>A0A2U9IBZ5</accession>
<organism evidence="2 3">
    <name type="scientific">Acidianus brierleyi</name>
    <dbReference type="NCBI Taxonomy" id="41673"/>
    <lineage>
        <taxon>Archaea</taxon>
        <taxon>Thermoproteota</taxon>
        <taxon>Thermoprotei</taxon>
        <taxon>Sulfolobales</taxon>
        <taxon>Sulfolobaceae</taxon>
        <taxon>Acidianus</taxon>
    </lineage>
</organism>
<protein>
    <submittedName>
        <fullName evidence="2">Uncharacterized protein</fullName>
    </submittedName>
</protein>
<proteinExistence type="predicted"/>